<evidence type="ECO:0000313" key="3">
    <source>
        <dbReference type="Proteomes" id="UP001140091"/>
    </source>
</evidence>
<feature type="non-terminal residue" evidence="2">
    <location>
        <position position="122"/>
    </location>
</feature>
<proteinExistence type="predicted"/>
<name>A0A9W8J8C8_9AGAR</name>
<dbReference type="EMBL" id="JANBPK010000936">
    <property type="protein sequence ID" value="KAJ2928184.1"/>
    <property type="molecule type" value="Genomic_DNA"/>
</dbReference>
<feature type="signal peptide" evidence="1">
    <location>
        <begin position="1"/>
        <end position="21"/>
    </location>
</feature>
<reference evidence="2" key="1">
    <citation type="submission" date="2022-06" db="EMBL/GenBank/DDBJ databases">
        <title>Genome Sequence of Candolleomyces eurysporus.</title>
        <authorList>
            <person name="Buettner E."/>
        </authorList>
    </citation>
    <scope>NUCLEOTIDE SEQUENCE</scope>
    <source>
        <strain evidence="2">VTCC 930004</strain>
    </source>
</reference>
<comment type="caution">
    <text evidence="2">The sequence shown here is derived from an EMBL/GenBank/DDBJ whole genome shotgun (WGS) entry which is preliminary data.</text>
</comment>
<dbReference type="Proteomes" id="UP001140091">
    <property type="component" value="Unassembled WGS sequence"/>
</dbReference>
<gene>
    <name evidence="2" type="ORF">H1R20_g8900</name>
</gene>
<feature type="chain" id="PRO_5040827861" evidence="1">
    <location>
        <begin position="22"/>
        <end position="122"/>
    </location>
</feature>
<evidence type="ECO:0000256" key="1">
    <source>
        <dbReference type="SAM" id="SignalP"/>
    </source>
</evidence>
<keyword evidence="3" id="KW-1185">Reference proteome</keyword>
<protein>
    <submittedName>
        <fullName evidence="2">Uncharacterized protein</fullName>
    </submittedName>
</protein>
<organism evidence="2 3">
    <name type="scientific">Candolleomyces eurysporus</name>
    <dbReference type="NCBI Taxonomy" id="2828524"/>
    <lineage>
        <taxon>Eukaryota</taxon>
        <taxon>Fungi</taxon>
        <taxon>Dikarya</taxon>
        <taxon>Basidiomycota</taxon>
        <taxon>Agaricomycotina</taxon>
        <taxon>Agaricomycetes</taxon>
        <taxon>Agaricomycetidae</taxon>
        <taxon>Agaricales</taxon>
        <taxon>Agaricineae</taxon>
        <taxon>Psathyrellaceae</taxon>
        <taxon>Candolleomyces</taxon>
    </lineage>
</organism>
<sequence>MRVSFATLLPLVATLTAWVATAHVHDGTTPLEAREWVDELNARDLDFVSEVLERREVLSEFSTRDLVDELRDRLERRGNIISKPSFKCPYCGTKYSTAQAAKDCATKPRILGGCKVGNAVRT</sequence>
<dbReference type="AlphaFoldDB" id="A0A9W8J8C8"/>
<evidence type="ECO:0000313" key="2">
    <source>
        <dbReference type="EMBL" id="KAJ2928184.1"/>
    </source>
</evidence>
<keyword evidence="1" id="KW-0732">Signal</keyword>
<accession>A0A9W8J8C8</accession>
<dbReference type="OrthoDB" id="2835827at2759"/>